<feature type="region of interest" description="Disordered" evidence="1">
    <location>
        <begin position="108"/>
        <end position="146"/>
    </location>
</feature>
<organism evidence="2 3">
    <name type="scientific">Salix viminalis</name>
    <name type="common">Common osier</name>
    <name type="synonym">Basket willow</name>
    <dbReference type="NCBI Taxonomy" id="40686"/>
    <lineage>
        <taxon>Eukaryota</taxon>
        <taxon>Viridiplantae</taxon>
        <taxon>Streptophyta</taxon>
        <taxon>Embryophyta</taxon>
        <taxon>Tracheophyta</taxon>
        <taxon>Spermatophyta</taxon>
        <taxon>Magnoliopsida</taxon>
        <taxon>eudicotyledons</taxon>
        <taxon>Gunneridae</taxon>
        <taxon>Pentapetalae</taxon>
        <taxon>rosids</taxon>
        <taxon>fabids</taxon>
        <taxon>Malpighiales</taxon>
        <taxon>Salicaceae</taxon>
        <taxon>Saliceae</taxon>
        <taxon>Salix</taxon>
    </lineage>
</organism>
<gene>
    <name evidence="2" type="ORF">OIU85_021980</name>
</gene>
<comment type="caution">
    <text evidence="2">The sequence shown here is derived from an EMBL/GenBank/DDBJ whole genome shotgun (WGS) entry which is preliminary data.</text>
</comment>
<reference evidence="2" key="1">
    <citation type="submission" date="2022-11" db="EMBL/GenBank/DDBJ databases">
        <authorList>
            <person name="Hyden B.L."/>
            <person name="Feng K."/>
            <person name="Yates T."/>
            <person name="Jawdy S."/>
            <person name="Smart L.B."/>
            <person name="Muchero W."/>
        </authorList>
    </citation>
    <scope>NUCLEOTIDE SEQUENCE</scope>
    <source>
        <tissue evidence="2">Shoot tip</tissue>
    </source>
</reference>
<keyword evidence="3" id="KW-1185">Reference proteome</keyword>
<feature type="compositionally biased region" description="Basic and acidic residues" evidence="1">
    <location>
        <begin position="15"/>
        <end position="36"/>
    </location>
</feature>
<evidence type="ECO:0000313" key="2">
    <source>
        <dbReference type="EMBL" id="KAJ6731274.1"/>
    </source>
</evidence>
<proteinExistence type="predicted"/>
<feature type="region of interest" description="Disordered" evidence="1">
    <location>
        <begin position="1"/>
        <end position="66"/>
    </location>
</feature>
<dbReference type="AlphaFoldDB" id="A0A9Q0UJH3"/>
<feature type="compositionally biased region" description="Basic residues" evidence="1">
    <location>
        <begin position="128"/>
        <end position="146"/>
    </location>
</feature>
<accession>A0A9Q0UJH3</accession>
<protein>
    <submittedName>
        <fullName evidence="2">Uncharacterized protein</fullName>
    </submittedName>
</protein>
<evidence type="ECO:0000256" key="1">
    <source>
        <dbReference type="SAM" id="MobiDB-lite"/>
    </source>
</evidence>
<evidence type="ECO:0000313" key="3">
    <source>
        <dbReference type="Proteomes" id="UP001151529"/>
    </source>
</evidence>
<reference evidence="2" key="2">
    <citation type="journal article" date="2023" name="Int. J. Mol. Sci.">
        <title>De Novo Assembly and Annotation of 11 Diverse Shrub Willow (Salix) Genomes Reveals Novel Gene Organization in Sex-Linked Regions.</title>
        <authorList>
            <person name="Hyden B."/>
            <person name="Feng K."/>
            <person name="Yates T.B."/>
            <person name="Jawdy S."/>
            <person name="Cereghino C."/>
            <person name="Smart L.B."/>
            <person name="Muchero W."/>
        </authorList>
    </citation>
    <scope>NUCLEOTIDE SEQUENCE [LARGE SCALE GENOMIC DNA]</scope>
    <source>
        <tissue evidence="2">Shoot tip</tissue>
    </source>
</reference>
<name>A0A9Q0UJH3_SALVM</name>
<dbReference type="EMBL" id="JAPFFL010000004">
    <property type="protein sequence ID" value="KAJ6731274.1"/>
    <property type="molecule type" value="Genomic_DNA"/>
</dbReference>
<sequence>MQKALGQNTTNATKENNEKVNHAEGSRLENNEKTKNGSEGLTVRSKSGEHVPTETINNKNKGNKADTVVATARDDSQGGSLICTMNKMVSLSSETKGKGKEIACEITGSSSEGQPACYQFEINSPSPKQKKKKKRGKKRQGGHSPR</sequence>
<dbReference type="Proteomes" id="UP001151529">
    <property type="component" value="Chromosome 2"/>
</dbReference>